<comment type="caution">
    <text evidence="1">The sequence shown here is derived from an EMBL/GenBank/DDBJ whole genome shotgun (WGS) entry which is preliminary data.</text>
</comment>
<accession>A0A9E4ZHE5</accession>
<reference evidence="1" key="2">
    <citation type="submission" date="2021-04" db="EMBL/GenBank/DDBJ databases">
        <authorList>
            <person name="Dong X."/>
        </authorList>
    </citation>
    <scope>NUCLEOTIDE SEQUENCE</scope>
    <source>
        <strain evidence="1">LLY</strain>
    </source>
</reference>
<organism evidence="1 2">
    <name type="scientific">Methanococcoides seepicolus</name>
    <dbReference type="NCBI Taxonomy" id="2828780"/>
    <lineage>
        <taxon>Archaea</taxon>
        <taxon>Methanobacteriati</taxon>
        <taxon>Methanobacteriota</taxon>
        <taxon>Stenosarchaea group</taxon>
        <taxon>Methanomicrobia</taxon>
        <taxon>Methanosarcinales</taxon>
        <taxon>Methanosarcinaceae</taxon>
        <taxon>Methanococcoides</taxon>
    </lineage>
</organism>
<evidence type="ECO:0000313" key="1">
    <source>
        <dbReference type="EMBL" id="MCM1987254.1"/>
    </source>
</evidence>
<evidence type="ECO:0000313" key="2">
    <source>
        <dbReference type="Proteomes" id="UP001056766"/>
    </source>
</evidence>
<proteinExistence type="predicted"/>
<dbReference type="AlphaFoldDB" id="A0A9E4ZHE5"/>
<name>A0A9E4ZHE5_9EURY</name>
<reference evidence="1" key="1">
    <citation type="journal article" date="2021" name="mSystems">
        <title>Bacteria and Archaea Synergistically Convert Glycine Betaine to Biogenic Methane in the Formosa Cold Seep of the South China Sea.</title>
        <authorList>
            <person name="Li L."/>
            <person name="Zhang W."/>
            <person name="Zhang S."/>
            <person name="Song L."/>
            <person name="Sun Q."/>
            <person name="Zhang H."/>
            <person name="Xiang H."/>
            <person name="Dong X."/>
        </authorList>
    </citation>
    <scope>NUCLEOTIDE SEQUENCE</scope>
    <source>
        <strain evidence="1">LLY</strain>
    </source>
</reference>
<dbReference type="Proteomes" id="UP001056766">
    <property type="component" value="Unassembled WGS sequence"/>
</dbReference>
<dbReference type="RefSeq" id="WP_250868593.1">
    <property type="nucleotide sequence ID" value="NZ_JAGSOI010000041.1"/>
</dbReference>
<dbReference type="EMBL" id="JAGSOI010000041">
    <property type="protein sequence ID" value="MCM1987254.1"/>
    <property type="molecule type" value="Genomic_DNA"/>
</dbReference>
<gene>
    <name evidence="1" type="ORF">KDK67_09700</name>
</gene>
<sequence>MDGARTELLSSKGISSVLFLDENDRKNILKLEKEDEQKGIVLCGKKSNVGIRQVLGCDLMLCFLTNSEFQWPKNNVKLMHGGKLIGKDVLDPVELQGYLDDPKYRVLGNIVILNKEFLNIRSSTDPIDMVINAHPFPSIEAVYGISGAIIASPSVASDKYIRSLSQDGNSAYIGSFLLGFNLKSLEYTSSLAVTSLKSSVH</sequence>
<protein>
    <submittedName>
        <fullName evidence="1">Uncharacterized protein</fullName>
    </submittedName>
</protein>
<keyword evidence="2" id="KW-1185">Reference proteome</keyword>